<name>A0ACC1HQZ0_9FUNG</name>
<accession>A0ACC1HQZ0</accession>
<gene>
    <name evidence="1" type="ORF">EV182_003618</name>
</gene>
<comment type="caution">
    <text evidence="1">The sequence shown here is derived from an EMBL/GenBank/DDBJ whole genome shotgun (WGS) entry which is preliminary data.</text>
</comment>
<evidence type="ECO:0000313" key="1">
    <source>
        <dbReference type="EMBL" id="KAJ1678647.1"/>
    </source>
</evidence>
<evidence type="ECO:0000313" key="2">
    <source>
        <dbReference type="Proteomes" id="UP001145114"/>
    </source>
</evidence>
<proteinExistence type="predicted"/>
<dbReference type="Proteomes" id="UP001145114">
    <property type="component" value="Unassembled WGS sequence"/>
</dbReference>
<sequence length="116" mass="13408">MASLNPEDLGNNPDIEKQWAVTAMHHAETYYNLLTAVDGKNLKLTKIDDELYEAFKEKFPEINVADLDEEDFKSPGAKAKWRPFINNYENKVKDFNFGTLLRKKPAGEYTEDNTMF</sequence>
<feature type="non-terminal residue" evidence="1">
    <location>
        <position position="116"/>
    </location>
</feature>
<keyword evidence="2" id="KW-1185">Reference proteome</keyword>
<dbReference type="EMBL" id="JAMZIH010000967">
    <property type="protein sequence ID" value="KAJ1678647.1"/>
    <property type="molecule type" value="Genomic_DNA"/>
</dbReference>
<organism evidence="1 2">
    <name type="scientific">Spiromyces aspiralis</name>
    <dbReference type="NCBI Taxonomy" id="68401"/>
    <lineage>
        <taxon>Eukaryota</taxon>
        <taxon>Fungi</taxon>
        <taxon>Fungi incertae sedis</taxon>
        <taxon>Zoopagomycota</taxon>
        <taxon>Kickxellomycotina</taxon>
        <taxon>Kickxellomycetes</taxon>
        <taxon>Kickxellales</taxon>
        <taxon>Kickxellaceae</taxon>
        <taxon>Spiromyces</taxon>
    </lineage>
</organism>
<protein>
    <submittedName>
        <fullName evidence="1">Uncharacterized protein</fullName>
    </submittedName>
</protein>
<reference evidence="1" key="1">
    <citation type="submission" date="2022-06" db="EMBL/GenBank/DDBJ databases">
        <title>Phylogenomic reconstructions and comparative analyses of Kickxellomycotina fungi.</title>
        <authorList>
            <person name="Reynolds N.K."/>
            <person name="Stajich J.E."/>
            <person name="Barry K."/>
            <person name="Grigoriev I.V."/>
            <person name="Crous P."/>
            <person name="Smith M.E."/>
        </authorList>
    </citation>
    <scope>NUCLEOTIDE SEQUENCE</scope>
    <source>
        <strain evidence="1">RSA 2271</strain>
    </source>
</reference>